<name>A0A8H3WHW4_9PEZI</name>
<keyword evidence="2" id="KW-0808">Transferase</keyword>
<feature type="compositionally biased region" description="Polar residues" evidence="7">
    <location>
        <begin position="310"/>
        <end position="319"/>
    </location>
</feature>
<keyword evidence="6" id="KW-0863">Zinc-finger</keyword>
<evidence type="ECO:0000256" key="2">
    <source>
        <dbReference type="ARBA" id="ARBA00022679"/>
    </source>
</evidence>
<evidence type="ECO:0000259" key="8">
    <source>
        <dbReference type="PROSITE" id="PS50089"/>
    </source>
</evidence>
<dbReference type="GO" id="GO:0016787">
    <property type="term" value="F:hydrolase activity"/>
    <property type="evidence" value="ECO:0007669"/>
    <property type="project" value="UniProtKB-KW"/>
</dbReference>
<dbReference type="SMART" id="SM00487">
    <property type="entry name" value="DEXDc"/>
    <property type="match status" value="1"/>
</dbReference>
<feature type="domain" description="RING-type" evidence="8">
    <location>
        <begin position="2433"/>
        <end position="2473"/>
    </location>
</feature>
<dbReference type="Pfam" id="PF00176">
    <property type="entry name" value="SNF2-rel_dom"/>
    <property type="match status" value="1"/>
</dbReference>
<dbReference type="OrthoDB" id="423221at2759"/>
<dbReference type="PROSITE" id="PS50089">
    <property type="entry name" value="ZF_RING_2"/>
    <property type="match status" value="1"/>
</dbReference>
<dbReference type="Proteomes" id="UP000434172">
    <property type="component" value="Unassembled WGS sequence"/>
</dbReference>
<proteinExistence type="predicted"/>
<dbReference type="InterPro" id="IPR014001">
    <property type="entry name" value="Helicase_ATP-bd"/>
</dbReference>
<evidence type="ECO:0000256" key="7">
    <source>
        <dbReference type="SAM" id="MobiDB-lite"/>
    </source>
</evidence>
<evidence type="ECO:0000256" key="6">
    <source>
        <dbReference type="PROSITE-ProRule" id="PRU00175"/>
    </source>
</evidence>
<dbReference type="InterPro" id="IPR050628">
    <property type="entry name" value="SNF2_RAD54_helicase_TF"/>
</dbReference>
<dbReference type="PANTHER" id="PTHR45626:SF26">
    <property type="entry name" value="FAMILY HELICASE, PUTATIVE (AFU_ORTHOLOGUE AFUA_2G09120)-RELATED"/>
    <property type="match status" value="1"/>
</dbReference>
<evidence type="ECO:0000256" key="3">
    <source>
        <dbReference type="ARBA" id="ARBA00022741"/>
    </source>
</evidence>
<comment type="caution">
    <text evidence="9">The sequence shown here is derived from an EMBL/GenBank/DDBJ whole genome shotgun (WGS) entry which is preliminary data.</text>
</comment>
<evidence type="ECO:0000256" key="4">
    <source>
        <dbReference type="ARBA" id="ARBA00022801"/>
    </source>
</evidence>
<dbReference type="InterPro" id="IPR001841">
    <property type="entry name" value="Znf_RING"/>
</dbReference>
<dbReference type="CDD" id="cd18793">
    <property type="entry name" value="SF2_C_SNF"/>
    <property type="match status" value="1"/>
</dbReference>
<dbReference type="SUPFAM" id="SSF53335">
    <property type="entry name" value="S-adenosyl-L-methionine-dependent methyltransferases"/>
    <property type="match status" value="1"/>
</dbReference>
<feature type="compositionally biased region" description="Low complexity" evidence="7">
    <location>
        <begin position="199"/>
        <end position="210"/>
    </location>
</feature>
<dbReference type="Gene3D" id="3.40.50.150">
    <property type="entry name" value="Vaccinia Virus protein VP39"/>
    <property type="match status" value="1"/>
</dbReference>
<keyword evidence="10" id="KW-1185">Reference proteome</keyword>
<keyword evidence="1" id="KW-0489">Methyltransferase</keyword>
<dbReference type="InterPro" id="IPR029063">
    <property type="entry name" value="SAM-dependent_MTases_sf"/>
</dbReference>
<feature type="region of interest" description="Disordered" evidence="7">
    <location>
        <begin position="1"/>
        <end position="86"/>
    </location>
</feature>
<feature type="region of interest" description="Disordered" evidence="7">
    <location>
        <begin position="2330"/>
        <end position="2351"/>
    </location>
</feature>
<gene>
    <name evidence="9" type="ORF">GQ607_003709</name>
</gene>
<organism evidence="9 10">
    <name type="scientific">Colletotrichum asianum</name>
    <dbReference type="NCBI Taxonomy" id="702518"/>
    <lineage>
        <taxon>Eukaryota</taxon>
        <taxon>Fungi</taxon>
        <taxon>Dikarya</taxon>
        <taxon>Ascomycota</taxon>
        <taxon>Pezizomycotina</taxon>
        <taxon>Sordariomycetes</taxon>
        <taxon>Hypocreomycetidae</taxon>
        <taxon>Glomerellales</taxon>
        <taxon>Glomerellaceae</taxon>
        <taxon>Colletotrichum</taxon>
        <taxon>Colletotrichum gloeosporioides species complex</taxon>
    </lineage>
</organism>
<dbReference type="SUPFAM" id="SSF52540">
    <property type="entry name" value="P-loop containing nucleoside triphosphate hydrolases"/>
    <property type="match status" value="2"/>
</dbReference>
<feature type="region of interest" description="Disordered" evidence="7">
    <location>
        <begin position="992"/>
        <end position="1016"/>
    </location>
</feature>
<evidence type="ECO:0000313" key="10">
    <source>
        <dbReference type="Proteomes" id="UP000434172"/>
    </source>
</evidence>
<dbReference type="GO" id="GO:0005524">
    <property type="term" value="F:ATP binding"/>
    <property type="evidence" value="ECO:0007669"/>
    <property type="project" value="UniProtKB-KW"/>
</dbReference>
<dbReference type="GO" id="GO:0005634">
    <property type="term" value="C:nucleus"/>
    <property type="evidence" value="ECO:0007669"/>
    <property type="project" value="TreeGrafter"/>
</dbReference>
<sequence length="2708" mass="301740">MSRDGLTPGHAFYQYGRGPDDEAGMNPGDYFGGDVGQNDQQVGNLENLASPQNGQVASDSGPLNQFPHGQQIPAENHDSFNPNAPQQYDQYRTYLEYMPPDNGGFAGYGSAHQPPFNQQDPYGFAALSRNLGPFLNPYAIASSDDHNPVFNGTPQYQRPIGATPYVLPNDGSSGILQQPQGHVSVDQMPANSTNSGYPAASHHQQAHTATDPNSLTVDGQYPAPLQDHGFVPQGNLDFNNASWNLQQPMPDVNEEMPLPDIPKNFTADLWGDLPDTEKNLPDDLLAKFLGCDETAQDVDYNQNADPISARQSFGAQPEQSCAAITDGQDPQPAQESQPVDQDHQAADEAPIANMSFQEDADQSQSHFSDGFLHDVPEAVFGTIQNLVDDPLLQSLQDALALYQVLGPDADFSQFAGVDYFFLRDIMTKVWSDGPVDLPVSPSTNLKLQHPEEVKDERSVYRPRDAFPLILDKALMLGLLEVLKKRGVAFTIGTMCSGTDAPIMALQECMDGLTALGLGGTLRYEHVFSVEIEPFKQAFIDRNARPTGHIYRNVLDVGHPDARYAMTASGSMEKIPPHVDMLFFGSSCVDFSSLNPKKQEKEDKSEMRKTVKNAMEKGANKGVAIEEDHDFLQIFAQLGEGLDKETESAKTFLSILSWINQKRPKVVLMENVQSAPWREFVNFWFPRIGYHAAHVVVDSKNFLVPQTRNRGYLIAVDARRYGMKGKIIVDEWVKMMRKPNWFQKFPKLEGFLLPPSDPNVLQGRFILERGLNGKAENVGDASMCKMEHVAARRSEGLGNSNPYTRLDNRGNSLPREDSWKVYISRKLTFRMKELIDISLLRSEKMGLDYGSKFIIIDLGQNVDRQHKSLGNVPCLIPSADFFLSRLGRCLLGTEFLILQGIPIDRIKVSDETDRQLKDLGGNAMTTTVAGAALLLALISEVNMATTTGFVHGFGDASKLLPMDLAGVPAPSGQVGPSSSATSCNALDLNALNQTLPRTPTDPNAQPDSPSNESDMDEPDWVIATMNGWESSLKVWKLLYLWQTGRRACLCDAYRKHQRAGTYHQCEFCGEIRCTSCAGNPDHHFCEEPIPIDNLANDREGAYREAVASFPGKIDLKCDLVDNEDFAKDLTEKGFRDHTDALNMAIDTCVDNVSYYLTDLKFREDIDVTYESRKSRIAITVYHDKVVWNVFLREAYFAEDSTAQDPRRLLRDLSYDIGKPIMSATRKIDVQLLQEPIMADVPSFRQTLLSVDNSTELIGDLSHEVNGNFIFTDRCATPGGLLYVRDDQASKRIYHIKHVESGKATDKDLWVITDNIRKLEPDQHRSIVMAFDKGYSHPCGDSSFDSARHIQAHLPGTWIPLHLGFRISVTEKSPHDNVELNDFSQQTFEPDSCGVSQPAIQLRLNVKDIHFPTPSLPVIWNGAMVGGEEPWVPVADHRSKEALELVAYALNKVTPEEDHRLAVDGVRLSLRPDEECSTCPVGKSQIHNVINDDGTIDRYEDQQAAAEINRNENNRKPPFNIEAWLQQSYCNPSPWLLLNMRIDINPMSLIHRALGYITRDATTMSAACRSAYGTGSFQVQFAFRDPSLKSLVPFSQSLQPTSSITHVNKIQPPSFPKNLRLRDDQLAAVNWMLERESGKDGFTEIEIEETLLPSVNVRMYGVAQVQNCTRGGVLAHDIGYGKTIITLALIDYKLGEPQDTIESINERYRLVNGNRLLHLKATLVMVPHHIITQWASEARRFLGSKRKVHVIRKATDIEREKLIKADVIIVSTVGPTNDKAMTALAAATGLPKLAKGTDRSKQEWYCAALETLRNVDFDFQSPDTTSEEELRRRLDNLRLASKSIAEETALNNVGPSSRKAQLTTTSKGSKEPTKEQQAAAAAATNPQEEVPKLGLFKTARLLQMCTFRRVVYDEFSYENFGASLFFQNVIASSKWILSGTPPTGSLGQLCKIGSLINSHVARVAPTPGYFPYVTNGPEVAELTQGEEFLAFRDCASAQFALERHQQGQRFVEHFFRKNETDVSDIPVIERIVLSTLNPQETIIYNLVQQALRDAMWHEQGVTGYFANLIENTLSNEKGSRAGQKVTGSKESAYASTIDALNILASVSASYNAFKWIPGNQAVTANTITTGSNMRGMAYFNHCKETLSSLIDLMMFLANIIKKDSSPRDDTRSKREAAYMEHMQKLIANFRAADGGAFGDVDCMRNVRETVIHKKHINGTNYRYVVPRGRLLWDAENWAREKGGPGRYDQTDWWKMADVDDILDEEVSGLMHHLPHISPDDPIDKKDFIRQLVALQDDPRKRKRIASAVGLKKTDINENMDKKVENFFKAKDEDAKDTKETKKAKEAKEKNEGKNEGKAFEFGVKLSSKRPKVNTKHTVRSSLVDQTLDCFMLVIQSIESGIMVTADAWRRSLFAMKACLIMHRNLGAYGGFAVECNKCSNQITDLNEGFLSVACGHTLCGTCFAEFSSLASEKCPSQGGCTAMSQSTFIPWSMLIHDPEYNLNDDLAAEPSSKVKSVHNVIQNEIAPYNEKVLIFAAYNGIKLQLREFLTSQGLAVYLTNGAKNDPEQIEAFKNHKGTAVLIQSLMSAESAGTNLVEANHVMFAGALSTDTVNYDMYMRQAKGRAVRQGQTRGVIVYHFVSLGTLEFDAMNRRLKGKLTDWGEIPGRVDLPLADPAPVSPHYPIMFRPFINEVQSERLLSSVEFEEFEME</sequence>
<dbReference type="GO" id="GO:0008270">
    <property type="term" value="F:zinc ion binding"/>
    <property type="evidence" value="ECO:0007669"/>
    <property type="project" value="UniProtKB-KW"/>
</dbReference>
<keyword evidence="5" id="KW-0067">ATP-binding</keyword>
<dbReference type="PANTHER" id="PTHR45626">
    <property type="entry name" value="TRANSCRIPTION TERMINATION FACTOR 2-RELATED"/>
    <property type="match status" value="1"/>
</dbReference>
<dbReference type="InterPro" id="IPR027417">
    <property type="entry name" value="P-loop_NTPase"/>
</dbReference>
<feature type="region of interest" description="Disordered" evidence="7">
    <location>
        <begin position="190"/>
        <end position="213"/>
    </location>
</feature>
<feature type="region of interest" description="Disordered" evidence="7">
    <location>
        <begin position="1849"/>
        <end position="1883"/>
    </location>
</feature>
<keyword evidence="6" id="KW-0862">Zinc</keyword>
<dbReference type="GO" id="GO:0008168">
    <property type="term" value="F:methyltransferase activity"/>
    <property type="evidence" value="ECO:0007669"/>
    <property type="project" value="UniProtKB-KW"/>
</dbReference>
<dbReference type="InterPro" id="IPR038718">
    <property type="entry name" value="SNF2-like_sf"/>
</dbReference>
<dbReference type="EMBL" id="WOWK01000014">
    <property type="protein sequence ID" value="KAF0329041.1"/>
    <property type="molecule type" value="Genomic_DNA"/>
</dbReference>
<dbReference type="InterPro" id="IPR000330">
    <property type="entry name" value="SNF2_N"/>
</dbReference>
<dbReference type="InterPro" id="IPR049730">
    <property type="entry name" value="SNF2/RAD54-like_C"/>
</dbReference>
<dbReference type="GO" id="GO:0008094">
    <property type="term" value="F:ATP-dependent activity, acting on DNA"/>
    <property type="evidence" value="ECO:0007669"/>
    <property type="project" value="TreeGrafter"/>
</dbReference>
<dbReference type="GO" id="GO:0006281">
    <property type="term" value="P:DNA repair"/>
    <property type="evidence" value="ECO:0007669"/>
    <property type="project" value="TreeGrafter"/>
</dbReference>
<dbReference type="Pfam" id="PF00145">
    <property type="entry name" value="DNA_methylase"/>
    <property type="match status" value="1"/>
</dbReference>
<dbReference type="GO" id="GO:0032259">
    <property type="term" value="P:methylation"/>
    <property type="evidence" value="ECO:0007669"/>
    <property type="project" value="UniProtKB-KW"/>
</dbReference>
<dbReference type="Gene3D" id="3.40.50.10810">
    <property type="entry name" value="Tandem AAA-ATPase domain"/>
    <property type="match status" value="1"/>
</dbReference>
<protein>
    <submittedName>
        <fullName evidence="9">DNA repair protein rad8</fullName>
    </submittedName>
</protein>
<feature type="compositionally biased region" description="Polar residues" evidence="7">
    <location>
        <begin position="1849"/>
        <end position="1865"/>
    </location>
</feature>
<accession>A0A8H3WHW4</accession>
<evidence type="ECO:0000256" key="1">
    <source>
        <dbReference type="ARBA" id="ARBA00022603"/>
    </source>
</evidence>
<dbReference type="Gene3D" id="3.40.50.300">
    <property type="entry name" value="P-loop containing nucleotide triphosphate hydrolases"/>
    <property type="match status" value="1"/>
</dbReference>
<feature type="compositionally biased region" description="Polar residues" evidence="7">
    <location>
        <begin position="992"/>
        <end position="1011"/>
    </location>
</feature>
<reference evidence="9 10" key="1">
    <citation type="submission" date="2019-12" db="EMBL/GenBank/DDBJ databases">
        <title>A genome sequence resource for the geographically widespread anthracnose pathogen Colletotrichum asianum.</title>
        <authorList>
            <person name="Meng Y."/>
        </authorList>
    </citation>
    <scope>NUCLEOTIDE SEQUENCE [LARGE SCALE GENOMIC DNA]</scope>
    <source>
        <strain evidence="9 10">ICMP 18580</strain>
    </source>
</reference>
<feature type="compositionally biased region" description="Polar residues" evidence="7">
    <location>
        <begin position="47"/>
        <end position="63"/>
    </location>
</feature>
<keyword evidence="3" id="KW-0547">Nucleotide-binding</keyword>
<keyword evidence="4" id="KW-0378">Hydrolase</keyword>
<dbReference type="InterPro" id="IPR001525">
    <property type="entry name" value="C5_MeTfrase"/>
</dbReference>
<evidence type="ECO:0000313" key="9">
    <source>
        <dbReference type="EMBL" id="KAF0329041.1"/>
    </source>
</evidence>
<keyword evidence="6" id="KW-0479">Metal-binding</keyword>
<evidence type="ECO:0000256" key="5">
    <source>
        <dbReference type="ARBA" id="ARBA00022840"/>
    </source>
</evidence>
<feature type="region of interest" description="Disordered" evidence="7">
    <location>
        <begin position="310"/>
        <end position="344"/>
    </location>
</feature>